<reference evidence="5 6" key="1">
    <citation type="submission" date="2024-01" db="EMBL/GenBank/DDBJ databases">
        <title>The genome of the rayed Mediterranean limpet Patella caerulea (Linnaeus, 1758).</title>
        <authorList>
            <person name="Anh-Thu Weber A."/>
            <person name="Halstead-Nussloch G."/>
        </authorList>
    </citation>
    <scope>NUCLEOTIDE SEQUENCE [LARGE SCALE GENOMIC DNA]</scope>
    <source>
        <strain evidence="5">AATW-2023a</strain>
        <tissue evidence="5">Whole specimen</tissue>
    </source>
</reference>
<feature type="transmembrane region" description="Helical" evidence="3">
    <location>
        <begin position="426"/>
        <end position="446"/>
    </location>
</feature>
<feature type="transmembrane region" description="Helical" evidence="3">
    <location>
        <begin position="369"/>
        <end position="387"/>
    </location>
</feature>
<dbReference type="PANTHER" id="PTHR11360:SF303">
    <property type="entry name" value="MAJOR FACILITATOR SUPERFAMILY (MFS) PROFILE DOMAIN-CONTAINING PROTEIN"/>
    <property type="match status" value="1"/>
</dbReference>
<sequence>MCDVNEPQCALINNKNPSWNMSTVGGNTLLERRDPCTGTDDPVSAIDNSSNISKGSPYPTSKSTIKPLGTVTTNGCAHLSTPNSHALLKTGVSEQETEKKIVASNGVSQSDDESWSIVGPHSSSKYPVVTNDNDICQEAPVANGFYQIRPKPVTKQDSVSKHLINQISELKDATVPCFKDLEKTTLVADDVYKHMPLSGTCATKNIDVESKTQTKRDSTLLHNETNIDDDDDDIDDDDDDDDDHHKNQASTTLIVCDGVKPARSSQYLKVQETVADNENCERDNVDRDFECPEPSIDLTLKTAVTVCNCIMLILSVGLIPGMGVLFVGILDEFQASRAEASPIMSVLTGILFGGGGIVGPLMNRFNGGYLCMIGGVLAFLGCLISFFSPSVPVLIIGVGVITGLGLTAPFLITFVTTGEIFSTRRVTMLTIVGLCFGISGVIFPYVTSKLVDIFGWRGVFLLFGGALLNCVPIGYLNAIVKRKLKKTKKTKIEDVLNISLFRKPMFLVLAFSIFISTIFLPTVNFFFVDMIREKGLDVDTGSALLSINGFSNVVGRIIVITLSVGMKVDLVVQYTLYLAIASITATGFVFAVTYSELLVPSIIFGMFWGMTGLSYPSMLLELSGPKRYASAFGYCNFIGGIAELCGAPLAGMIKDVNGSYDVVYYIITGMGLLASSIIACMYFMKHCRKQKSSHTTTETLVRNKVRGRVTDTLSRTIHIHSNSSLNIHSI</sequence>
<organism evidence="5 6">
    <name type="scientific">Patella caerulea</name>
    <name type="common">Rayed Mediterranean limpet</name>
    <dbReference type="NCBI Taxonomy" id="87958"/>
    <lineage>
        <taxon>Eukaryota</taxon>
        <taxon>Metazoa</taxon>
        <taxon>Spiralia</taxon>
        <taxon>Lophotrochozoa</taxon>
        <taxon>Mollusca</taxon>
        <taxon>Gastropoda</taxon>
        <taxon>Patellogastropoda</taxon>
        <taxon>Patelloidea</taxon>
        <taxon>Patellidae</taxon>
        <taxon>Patella</taxon>
    </lineage>
</organism>
<evidence type="ECO:0000313" key="6">
    <source>
        <dbReference type="Proteomes" id="UP001347796"/>
    </source>
</evidence>
<feature type="transmembrane region" description="Helical" evidence="3">
    <location>
        <begin position="342"/>
        <end position="362"/>
    </location>
</feature>
<dbReference type="GO" id="GO:0016020">
    <property type="term" value="C:membrane"/>
    <property type="evidence" value="ECO:0007669"/>
    <property type="project" value="UniProtKB-SubCell"/>
</dbReference>
<keyword evidence="3" id="KW-0472">Membrane</keyword>
<dbReference type="InterPro" id="IPR011701">
    <property type="entry name" value="MFS"/>
</dbReference>
<comment type="caution">
    <text evidence="5">The sequence shown here is derived from an EMBL/GenBank/DDBJ whole genome shotgun (WGS) entry which is preliminary data.</text>
</comment>
<evidence type="ECO:0000313" key="5">
    <source>
        <dbReference type="EMBL" id="KAK6188388.1"/>
    </source>
</evidence>
<feature type="domain" description="Major facilitator superfamily (MFS) profile" evidence="4">
    <location>
        <begin position="301"/>
        <end position="686"/>
    </location>
</feature>
<feature type="transmembrane region" description="Helical" evidence="3">
    <location>
        <begin position="598"/>
        <end position="619"/>
    </location>
</feature>
<dbReference type="AlphaFoldDB" id="A0AAN8K374"/>
<feature type="transmembrane region" description="Helical" evidence="3">
    <location>
        <begin position="631"/>
        <end position="650"/>
    </location>
</feature>
<dbReference type="InterPro" id="IPR036259">
    <property type="entry name" value="MFS_trans_sf"/>
</dbReference>
<keyword evidence="3" id="KW-1133">Transmembrane helix</keyword>
<dbReference type="Pfam" id="PF07690">
    <property type="entry name" value="MFS_1"/>
    <property type="match status" value="1"/>
</dbReference>
<feature type="region of interest" description="Disordered" evidence="2">
    <location>
        <begin position="212"/>
        <end position="246"/>
    </location>
</feature>
<dbReference type="Proteomes" id="UP001347796">
    <property type="component" value="Unassembled WGS sequence"/>
</dbReference>
<proteinExistence type="predicted"/>
<comment type="subcellular location">
    <subcellularLocation>
        <location evidence="1">Membrane</location>
        <topology evidence="1">Multi-pass membrane protein</topology>
    </subcellularLocation>
</comment>
<dbReference type="EMBL" id="JAZGQO010000003">
    <property type="protein sequence ID" value="KAK6188388.1"/>
    <property type="molecule type" value="Genomic_DNA"/>
</dbReference>
<dbReference type="PANTHER" id="PTHR11360">
    <property type="entry name" value="MONOCARBOXYLATE TRANSPORTER"/>
    <property type="match status" value="1"/>
</dbReference>
<feature type="transmembrane region" description="Helical" evidence="3">
    <location>
        <begin position="393"/>
        <end position="414"/>
    </location>
</feature>
<keyword evidence="6" id="KW-1185">Reference proteome</keyword>
<evidence type="ECO:0000256" key="1">
    <source>
        <dbReference type="ARBA" id="ARBA00004141"/>
    </source>
</evidence>
<name>A0AAN8K374_PATCE</name>
<accession>A0AAN8K374</accession>
<keyword evidence="3" id="KW-0812">Transmembrane</keyword>
<feature type="compositionally biased region" description="Polar residues" evidence="2">
    <location>
        <begin position="46"/>
        <end position="63"/>
    </location>
</feature>
<feature type="transmembrane region" description="Helical" evidence="3">
    <location>
        <begin position="506"/>
        <end position="528"/>
    </location>
</feature>
<dbReference type="GO" id="GO:0008028">
    <property type="term" value="F:monocarboxylic acid transmembrane transporter activity"/>
    <property type="evidence" value="ECO:0007669"/>
    <property type="project" value="TreeGrafter"/>
</dbReference>
<feature type="compositionally biased region" description="Acidic residues" evidence="2">
    <location>
        <begin position="226"/>
        <end position="242"/>
    </location>
</feature>
<feature type="transmembrane region" description="Helical" evidence="3">
    <location>
        <begin position="574"/>
        <end position="592"/>
    </location>
</feature>
<feature type="transmembrane region" description="Helical" evidence="3">
    <location>
        <begin position="309"/>
        <end position="330"/>
    </location>
</feature>
<evidence type="ECO:0000259" key="4">
    <source>
        <dbReference type="PROSITE" id="PS50850"/>
    </source>
</evidence>
<dbReference type="SUPFAM" id="SSF103473">
    <property type="entry name" value="MFS general substrate transporter"/>
    <property type="match status" value="1"/>
</dbReference>
<dbReference type="Gene3D" id="1.20.1250.20">
    <property type="entry name" value="MFS general substrate transporter like domains"/>
    <property type="match status" value="1"/>
</dbReference>
<dbReference type="InterPro" id="IPR020846">
    <property type="entry name" value="MFS_dom"/>
</dbReference>
<feature type="transmembrane region" description="Helical" evidence="3">
    <location>
        <begin position="458"/>
        <end position="480"/>
    </location>
</feature>
<evidence type="ECO:0000256" key="3">
    <source>
        <dbReference type="SAM" id="Phobius"/>
    </source>
</evidence>
<gene>
    <name evidence="5" type="ORF">SNE40_004569</name>
</gene>
<feature type="region of interest" description="Disordered" evidence="2">
    <location>
        <begin position="34"/>
        <end position="63"/>
    </location>
</feature>
<feature type="transmembrane region" description="Helical" evidence="3">
    <location>
        <begin position="662"/>
        <end position="684"/>
    </location>
</feature>
<dbReference type="PROSITE" id="PS50850">
    <property type="entry name" value="MFS"/>
    <property type="match status" value="1"/>
</dbReference>
<protein>
    <recommendedName>
        <fullName evidence="4">Major facilitator superfamily (MFS) profile domain-containing protein</fullName>
    </recommendedName>
</protein>
<evidence type="ECO:0000256" key="2">
    <source>
        <dbReference type="SAM" id="MobiDB-lite"/>
    </source>
</evidence>
<feature type="transmembrane region" description="Helical" evidence="3">
    <location>
        <begin position="540"/>
        <end position="562"/>
    </location>
</feature>
<dbReference type="CDD" id="cd17352">
    <property type="entry name" value="MFS_MCT_SLC16"/>
    <property type="match status" value="1"/>
</dbReference>
<dbReference type="InterPro" id="IPR050327">
    <property type="entry name" value="Proton-linked_MCT"/>
</dbReference>